<dbReference type="AlphaFoldDB" id="A0A923F7B9"/>
<evidence type="ECO:0000313" key="3">
    <source>
        <dbReference type="EMBL" id="MBV4488384.1"/>
    </source>
</evidence>
<keyword evidence="1" id="KW-0472">Membrane</keyword>
<evidence type="ECO:0000256" key="1">
    <source>
        <dbReference type="SAM" id="Phobius"/>
    </source>
</evidence>
<feature type="transmembrane region" description="Helical" evidence="1">
    <location>
        <begin position="37"/>
        <end position="53"/>
    </location>
</feature>
<keyword evidence="1" id="KW-1133">Transmembrane helix</keyword>
<reference evidence="3" key="3">
    <citation type="submission" date="2021-06" db="EMBL/GenBank/DDBJ databases">
        <title>Updating the genus Pseudomonas: Description of 43 new species and partition of the Pseudomonas putida group.</title>
        <authorList>
            <person name="Girard L."/>
            <person name="Lood C."/>
            <person name="Vandamme P."/>
            <person name="Rokni-Zadeh H."/>
            <person name="Van Noort V."/>
            <person name="Hofte M."/>
            <person name="Lavigne R."/>
            <person name="De Mot R."/>
        </authorList>
    </citation>
    <scope>NUCLEOTIDE SEQUENCE</scope>
    <source>
        <strain evidence="3">SWRI153</strain>
    </source>
</reference>
<protein>
    <submittedName>
        <fullName evidence="2">Uncharacterized protein</fullName>
    </submittedName>
</protein>
<proteinExistence type="predicted"/>
<keyword evidence="4" id="KW-1185">Reference proteome</keyword>
<dbReference type="Proteomes" id="UP000648816">
    <property type="component" value="Unassembled WGS sequence"/>
</dbReference>
<keyword evidence="1" id="KW-0812">Transmembrane</keyword>
<name>A0A923F7B9_9PSED</name>
<organism evidence="2">
    <name type="scientific">Pseudomonas khorasanensis</name>
    <dbReference type="NCBI Taxonomy" id="2745508"/>
    <lineage>
        <taxon>Bacteria</taxon>
        <taxon>Pseudomonadati</taxon>
        <taxon>Pseudomonadota</taxon>
        <taxon>Gammaproteobacteria</taxon>
        <taxon>Pseudomonadales</taxon>
        <taxon>Pseudomonadaceae</taxon>
        <taxon>Pseudomonas</taxon>
    </lineage>
</organism>
<dbReference type="EMBL" id="JABWQP020000015">
    <property type="protein sequence ID" value="MBV4488384.1"/>
    <property type="molecule type" value="Genomic_DNA"/>
</dbReference>
<evidence type="ECO:0000313" key="2">
    <source>
        <dbReference type="EMBL" id="MBC3344404.1"/>
    </source>
</evidence>
<comment type="caution">
    <text evidence="2">The sequence shown here is derived from an EMBL/GenBank/DDBJ whole genome shotgun (WGS) entry which is preliminary data.</text>
</comment>
<dbReference type="EMBL" id="JABWQP010000016">
    <property type="protein sequence ID" value="MBC3344404.1"/>
    <property type="molecule type" value="Genomic_DNA"/>
</dbReference>
<sequence>MASIIGINTANFSFVFTLFTMAALSKAQDEQLMNLNFAFACMIVVSFAVALGHA</sequence>
<accession>A0A923F7B9</accession>
<dbReference type="RefSeq" id="WP_186533948.1">
    <property type="nucleotide sequence ID" value="NZ_JABWQP020000015.1"/>
</dbReference>
<reference evidence="2" key="2">
    <citation type="submission" date="2020-07" db="EMBL/GenBank/DDBJ databases">
        <authorList>
            <person name="Lood C."/>
            <person name="Girard L."/>
        </authorList>
    </citation>
    <scope>NUCLEOTIDE SEQUENCE</scope>
    <source>
        <strain evidence="2">SWRI153</strain>
    </source>
</reference>
<reference evidence="2 4" key="1">
    <citation type="journal article" date="2020" name="Microorganisms">
        <title>Reliable Identification of Environmental Pseudomonas Isolates Using the rpoD Gene.</title>
        <authorList>
            <consortium name="The Broad Institute Genome Sequencing Platform"/>
            <person name="Girard L."/>
            <person name="Lood C."/>
            <person name="Rokni-Zadeh H."/>
            <person name="van Noort V."/>
            <person name="Lavigne R."/>
            <person name="De Mot R."/>
        </authorList>
    </citation>
    <scope>NUCLEOTIDE SEQUENCE</scope>
    <source>
        <strain evidence="2 4">SWRI153</strain>
    </source>
</reference>
<gene>
    <name evidence="3" type="ORF">HU727_022625</name>
    <name evidence="2" type="ORF">HU727_22460</name>
</gene>
<evidence type="ECO:0000313" key="4">
    <source>
        <dbReference type="Proteomes" id="UP000648816"/>
    </source>
</evidence>